<proteinExistence type="predicted"/>
<dbReference type="EMBL" id="CM010633">
    <property type="protein sequence ID" value="RID56652.1"/>
    <property type="molecule type" value="Genomic_DNA"/>
</dbReference>
<protein>
    <submittedName>
        <fullName evidence="1">Uncharacterized protein</fullName>
    </submittedName>
</protein>
<organism evidence="1 2">
    <name type="scientific">Brassica campestris</name>
    <name type="common">Field mustard</name>
    <dbReference type="NCBI Taxonomy" id="3711"/>
    <lineage>
        <taxon>Eukaryota</taxon>
        <taxon>Viridiplantae</taxon>
        <taxon>Streptophyta</taxon>
        <taxon>Embryophyta</taxon>
        <taxon>Tracheophyta</taxon>
        <taxon>Spermatophyta</taxon>
        <taxon>Magnoliopsida</taxon>
        <taxon>eudicotyledons</taxon>
        <taxon>Gunneridae</taxon>
        <taxon>Pentapetalae</taxon>
        <taxon>rosids</taxon>
        <taxon>malvids</taxon>
        <taxon>Brassicales</taxon>
        <taxon>Brassicaceae</taxon>
        <taxon>Brassiceae</taxon>
        <taxon>Brassica</taxon>
    </lineage>
</organism>
<evidence type="ECO:0000313" key="2">
    <source>
        <dbReference type="Proteomes" id="UP000264353"/>
    </source>
</evidence>
<reference evidence="1 2" key="1">
    <citation type="submission" date="2018-06" db="EMBL/GenBank/DDBJ databases">
        <title>WGS assembly of Brassica rapa FPsc.</title>
        <authorList>
            <person name="Bowman J."/>
            <person name="Kohchi T."/>
            <person name="Yamato K."/>
            <person name="Jenkins J."/>
            <person name="Shu S."/>
            <person name="Ishizaki K."/>
            <person name="Yamaoka S."/>
            <person name="Nishihama R."/>
            <person name="Nakamura Y."/>
            <person name="Berger F."/>
            <person name="Adam C."/>
            <person name="Aki S."/>
            <person name="Althoff F."/>
            <person name="Araki T."/>
            <person name="Arteaga-Vazquez M."/>
            <person name="Balasubrmanian S."/>
            <person name="Bauer D."/>
            <person name="Boehm C."/>
            <person name="Briginshaw L."/>
            <person name="Caballero-Perez J."/>
            <person name="Catarino B."/>
            <person name="Chen F."/>
            <person name="Chiyoda S."/>
            <person name="Chovatia M."/>
            <person name="Davies K."/>
            <person name="Delmans M."/>
            <person name="Demura T."/>
            <person name="Dierschke T."/>
            <person name="Dolan L."/>
            <person name="Dorantes-Acosta A."/>
            <person name="Eklund D."/>
            <person name="Florent S."/>
            <person name="Flores-Sandoval E."/>
            <person name="Fujiyama A."/>
            <person name="Fukuzawa H."/>
            <person name="Galik B."/>
            <person name="Grimanelli D."/>
            <person name="Grimwood J."/>
            <person name="Grossniklaus U."/>
            <person name="Hamada T."/>
            <person name="Haseloff J."/>
            <person name="Hetherington A."/>
            <person name="Higo A."/>
            <person name="Hirakawa Y."/>
            <person name="Hundley H."/>
            <person name="Ikeda Y."/>
            <person name="Inoue K."/>
            <person name="Inoue S."/>
            <person name="Ishida S."/>
            <person name="Jia Q."/>
            <person name="Kakita M."/>
            <person name="Kanazawa T."/>
            <person name="Kawai Y."/>
            <person name="Kawashima T."/>
            <person name="Kennedy M."/>
            <person name="Kinose K."/>
            <person name="Kinoshita T."/>
            <person name="Kohara Y."/>
            <person name="Koide E."/>
            <person name="Komatsu K."/>
            <person name="Kopischke S."/>
            <person name="Kubo M."/>
            <person name="Kyozuka J."/>
            <person name="Lagercrantz U."/>
            <person name="Lin S."/>
            <person name="Lindquist E."/>
            <person name="Lipzen A."/>
            <person name="Lu C."/>
            <person name="Luna E."/>
            <person name="Martienssen R."/>
            <person name="Minamino N."/>
            <person name="Mizutani M."/>
            <person name="Mizutani M."/>
            <person name="Mochizuki N."/>
            <person name="Monte I."/>
            <person name="Mosher R."/>
            <person name="Nagasaki H."/>
            <person name="Nakagami H."/>
            <person name="Naramoto S."/>
            <person name="Nishitani K."/>
            <person name="Ohtani M."/>
            <person name="Okamoto T."/>
            <person name="Okumura M."/>
            <person name="Phillips J."/>
            <person name="Pollak B."/>
            <person name="Reinders A."/>
            <person name="Roevekamp M."/>
            <person name="Sano R."/>
            <person name="Sawa S."/>
            <person name="Schmid M."/>
            <person name="Shirakawa M."/>
            <person name="Solano R."/>
            <person name="Spunde A."/>
            <person name="Suetsugu N."/>
            <person name="Sugano S."/>
            <person name="Sugiyama A."/>
            <person name="Sun R."/>
            <person name="Suzuki Y."/>
            <person name="Takenaka M."/>
            <person name="Takezawa D."/>
            <person name="Tomogane H."/>
            <person name="Tsuzuki M."/>
            <person name="Ueda T."/>
            <person name="Umeda M."/>
            <person name="Ward J."/>
            <person name="Watanabe Y."/>
            <person name="Yazaki K."/>
            <person name="Yokoyama R."/>
            <person name="Yoshitake Y."/>
            <person name="Yotsui I."/>
            <person name="Zachgo S."/>
            <person name="Schmutz J."/>
        </authorList>
    </citation>
    <scope>NUCLEOTIDE SEQUENCE [LARGE SCALE GENOMIC DNA]</scope>
    <source>
        <strain evidence="2">cv. B-3</strain>
    </source>
</reference>
<sequence>MQIIEGELHMFSSSVIDASENTSIVGEEDETTVVLRSTTGESSSIAAELTKESTWQRFSSSSLAAVLTRDPPWLMVVFVAETTTSLEIVLFCTENT</sequence>
<dbReference type="Proteomes" id="UP000264353">
    <property type="component" value="Chromosome A6"/>
</dbReference>
<accession>A0A397YTA7</accession>
<gene>
    <name evidence="1" type="ORF">BRARA_F00081</name>
</gene>
<name>A0A397YTA7_BRACM</name>
<dbReference type="AlphaFoldDB" id="A0A397YTA7"/>
<evidence type="ECO:0000313" key="1">
    <source>
        <dbReference type="EMBL" id="RID56652.1"/>
    </source>
</evidence>